<evidence type="ECO:0000256" key="4">
    <source>
        <dbReference type="SAM" id="Phobius"/>
    </source>
</evidence>
<dbReference type="SUPFAM" id="SSF103473">
    <property type="entry name" value="MFS general substrate transporter"/>
    <property type="match status" value="1"/>
</dbReference>
<dbReference type="InterPro" id="IPR020846">
    <property type="entry name" value="MFS_dom"/>
</dbReference>
<evidence type="ECO:0000259" key="5">
    <source>
        <dbReference type="PROSITE" id="PS50850"/>
    </source>
</evidence>
<evidence type="ECO:0000256" key="1">
    <source>
        <dbReference type="ARBA" id="ARBA00022692"/>
    </source>
</evidence>
<proteinExistence type="predicted"/>
<comment type="caution">
    <text evidence="6">The sequence shown here is derived from an EMBL/GenBank/DDBJ whole genome shotgun (WGS) entry which is preliminary data.</text>
</comment>
<dbReference type="PROSITE" id="PS50850">
    <property type="entry name" value="MFS"/>
    <property type="match status" value="1"/>
</dbReference>
<accession>A0A3D3FZV1</accession>
<feature type="non-terminal residue" evidence="6">
    <location>
        <position position="41"/>
    </location>
</feature>
<feature type="non-terminal residue" evidence="6">
    <location>
        <position position="1"/>
    </location>
</feature>
<name>A0A3D3FZV1_ACIRA</name>
<gene>
    <name evidence="6" type="ORF">DIC32_06805</name>
</gene>
<keyword evidence="2 4" id="KW-1133">Transmembrane helix</keyword>
<dbReference type="EMBL" id="DPXL01000083">
    <property type="protein sequence ID" value="HCM31300.1"/>
    <property type="molecule type" value="Genomic_DNA"/>
</dbReference>
<keyword evidence="1 4" id="KW-0812">Transmembrane</keyword>
<organism evidence="6 7">
    <name type="scientific">Acinetobacter radioresistens</name>
    <dbReference type="NCBI Taxonomy" id="40216"/>
    <lineage>
        <taxon>Bacteria</taxon>
        <taxon>Pseudomonadati</taxon>
        <taxon>Pseudomonadota</taxon>
        <taxon>Gammaproteobacteria</taxon>
        <taxon>Moraxellales</taxon>
        <taxon>Moraxellaceae</taxon>
        <taxon>Acinetobacter</taxon>
    </lineage>
</organism>
<keyword evidence="3 4" id="KW-0472">Membrane</keyword>
<dbReference type="InterPro" id="IPR036259">
    <property type="entry name" value="MFS_trans_sf"/>
</dbReference>
<evidence type="ECO:0000256" key="2">
    <source>
        <dbReference type="ARBA" id="ARBA00022989"/>
    </source>
</evidence>
<evidence type="ECO:0000313" key="6">
    <source>
        <dbReference type="EMBL" id="HCM31300.1"/>
    </source>
</evidence>
<dbReference type="AlphaFoldDB" id="A0A3D3FZV1"/>
<protein>
    <submittedName>
        <fullName evidence="6">MFS transporter</fullName>
    </submittedName>
</protein>
<dbReference type="GO" id="GO:0022857">
    <property type="term" value="F:transmembrane transporter activity"/>
    <property type="evidence" value="ECO:0007669"/>
    <property type="project" value="InterPro"/>
</dbReference>
<evidence type="ECO:0000313" key="7">
    <source>
        <dbReference type="Proteomes" id="UP000262257"/>
    </source>
</evidence>
<feature type="transmembrane region" description="Helical" evidence="4">
    <location>
        <begin position="12"/>
        <end position="31"/>
    </location>
</feature>
<feature type="domain" description="Major facilitator superfamily (MFS) profile" evidence="5">
    <location>
        <begin position="1"/>
        <end position="41"/>
    </location>
</feature>
<sequence length="41" mass="4572">TWLGQQFGWRTGFEFSALIAFLTVAVVILYIPKIQVQATAS</sequence>
<reference evidence="6 7" key="1">
    <citation type="journal article" date="2018" name="Nat. Biotechnol.">
        <title>A standardized bacterial taxonomy based on genome phylogeny substantially revises the tree of life.</title>
        <authorList>
            <person name="Parks D.H."/>
            <person name="Chuvochina M."/>
            <person name="Waite D.W."/>
            <person name="Rinke C."/>
            <person name="Skarshewski A."/>
            <person name="Chaumeil P.A."/>
            <person name="Hugenholtz P."/>
        </authorList>
    </citation>
    <scope>NUCLEOTIDE SEQUENCE [LARGE SCALE GENOMIC DNA]</scope>
    <source>
        <strain evidence="6">UBA10045</strain>
    </source>
</reference>
<dbReference type="Proteomes" id="UP000262257">
    <property type="component" value="Unassembled WGS sequence"/>
</dbReference>
<evidence type="ECO:0000256" key="3">
    <source>
        <dbReference type="ARBA" id="ARBA00023136"/>
    </source>
</evidence>